<dbReference type="EMBL" id="PYGA01000015">
    <property type="protein sequence ID" value="PSK95451.1"/>
    <property type="molecule type" value="Genomic_DNA"/>
</dbReference>
<dbReference type="Pfam" id="PF00440">
    <property type="entry name" value="TetR_N"/>
    <property type="match status" value="1"/>
</dbReference>
<evidence type="ECO:0000313" key="7">
    <source>
        <dbReference type="EMBL" id="PSK95451.1"/>
    </source>
</evidence>
<feature type="region of interest" description="Disordered" evidence="5">
    <location>
        <begin position="1"/>
        <end position="24"/>
    </location>
</feature>
<evidence type="ECO:0000313" key="8">
    <source>
        <dbReference type="Proteomes" id="UP000240542"/>
    </source>
</evidence>
<organism evidence="7 8">
    <name type="scientific">Murinocardiopsis flavida</name>
    <dbReference type="NCBI Taxonomy" id="645275"/>
    <lineage>
        <taxon>Bacteria</taxon>
        <taxon>Bacillati</taxon>
        <taxon>Actinomycetota</taxon>
        <taxon>Actinomycetes</taxon>
        <taxon>Streptosporangiales</taxon>
        <taxon>Nocardiopsidaceae</taxon>
        <taxon>Murinocardiopsis</taxon>
    </lineage>
</organism>
<dbReference type="RefSeq" id="WP_245928945.1">
    <property type="nucleotide sequence ID" value="NZ_PYGA01000015.1"/>
</dbReference>
<evidence type="ECO:0000256" key="2">
    <source>
        <dbReference type="ARBA" id="ARBA00023125"/>
    </source>
</evidence>
<dbReference type="PANTHER" id="PTHR30055:SF148">
    <property type="entry name" value="TETR-FAMILY TRANSCRIPTIONAL REGULATOR"/>
    <property type="match status" value="1"/>
</dbReference>
<dbReference type="InterPro" id="IPR050109">
    <property type="entry name" value="HTH-type_TetR-like_transc_reg"/>
</dbReference>
<evidence type="ECO:0000256" key="1">
    <source>
        <dbReference type="ARBA" id="ARBA00023015"/>
    </source>
</evidence>
<dbReference type="GO" id="GO:0000976">
    <property type="term" value="F:transcription cis-regulatory region binding"/>
    <property type="evidence" value="ECO:0007669"/>
    <property type="project" value="TreeGrafter"/>
</dbReference>
<keyword evidence="3" id="KW-0804">Transcription</keyword>
<sequence>MTNPGIAGRRPPPTDHRKGPRRRGEELHAAIRSAALAELAEVGYARFTMDAVAVRAKASKASLYRRWPQRIDLIMDAIYENLPDPDTLPDTGSFREDALSVLRETGALLDGPAGEAMRGLLTDVLTDKERAAEVRERVRGNGANVMGVLVRRAVERGECAPGSATPRRLETGSALLRYHFLFNGAPVPDHVIVGIVDEVIVPLFAAPAD</sequence>
<evidence type="ECO:0000259" key="6">
    <source>
        <dbReference type="PROSITE" id="PS50977"/>
    </source>
</evidence>
<name>A0A2P8DDZ5_9ACTN</name>
<accession>A0A2P8DDZ5</accession>
<dbReference type="GO" id="GO:0003700">
    <property type="term" value="F:DNA-binding transcription factor activity"/>
    <property type="evidence" value="ECO:0007669"/>
    <property type="project" value="TreeGrafter"/>
</dbReference>
<feature type="domain" description="HTH tetR-type" evidence="6">
    <location>
        <begin position="25"/>
        <end position="85"/>
    </location>
</feature>
<keyword evidence="2 4" id="KW-0238">DNA-binding</keyword>
<feature type="DNA-binding region" description="H-T-H motif" evidence="4">
    <location>
        <begin position="48"/>
        <end position="67"/>
    </location>
</feature>
<evidence type="ECO:0000256" key="4">
    <source>
        <dbReference type="PROSITE-ProRule" id="PRU00335"/>
    </source>
</evidence>
<protein>
    <submittedName>
        <fullName evidence="7">TetR family transcriptional regulator</fullName>
    </submittedName>
</protein>
<evidence type="ECO:0000256" key="3">
    <source>
        <dbReference type="ARBA" id="ARBA00023163"/>
    </source>
</evidence>
<dbReference type="AlphaFoldDB" id="A0A2P8DDZ5"/>
<dbReference type="InterPro" id="IPR001647">
    <property type="entry name" value="HTH_TetR"/>
</dbReference>
<dbReference type="InterPro" id="IPR009057">
    <property type="entry name" value="Homeodomain-like_sf"/>
</dbReference>
<evidence type="ECO:0000256" key="5">
    <source>
        <dbReference type="SAM" id="MobiDB-lite"/>
    </source>
</evidence>
<dbReference type="Gene3D" id="1.10.10.60">
    <property type="entry name" value="Homeodomain-like"/>
    <property type="match status" value="1"/>
</dbReference>
<dbReference type="PANTHER" id="PTHR30055">
    <property type="entry name" value="HTH-TYPE TRANSCRIPTIONAL REGULATOR RUTR"/>
    <property type="match status" value="1"/>
</dbReference>
<dbReference type="PROSITE" id="PS50977">
    <property type="entry name" value="HTH_TETR_2"/>
    <property type="match status" value="1"/>
</dbReference>
<reference evidence="7 8" key="1">
    <citation type="submission" date="2018-03" db="EMBL/GenBank/DDBJ databases">
        <title>Genomic Encyclopedia of Archaeal and Bacterial Type Strains, Phase II (KMG-II): from individual species to whole genera.</title>
        <authorList>
            <person name="Goeker M."/>
        </authorList>
    </citation>
    <scope>NUCLEOTIDE SEQUENCE [LARGE SCALE GENOMIC DNA]</scope>
    <source>
        <strain evidence="7 8">DSM 45312</strain>
    </source>
</reference>
<dbReference type="Proteomes" id="UP000240542">
    <property type="component" value="Unassembled WGS sequence"/>
</dbReference>
<keyword evidence="1" id="KW-0805">Transcription regulation</keyword>
<dbReference type="Pfam" id="PF16859">
    <property type="entry name" value="TetR_C_11"/>
    <property type="match status" value="1"/>
</dbReference>
<dbReference type="InterPro" id="IPR036271">
    <property type="entry name" value="Tet_transcr_reg_TetR-rel_C_sf"/>
</dbReference>
<dbReference type="InterPro" id="IPR011075">
    <property type="entry name" value="TetR_C"/>
</dbReference>
<keyword evidence="8" id="KW-1185">Reference proteome</keyword>
<proteinExistence type="predicted"/>
<comment type="caution">
    <text evidence="7">The sequence shown here is derived from an EMBL/GenBank/DDBJ whole genome shotgun (WGS) entry which is preliminary data.</text>
</comment>
<dbReference type="SUPFAM" id="SSF46689">
    <property type="entry name" value="Homeodomain-like"/>
    <property type="match status" value="1"/>
</dbReference>
<gene>
    <name evidence="7" type="ORF">CLV63_115111</name>
</gene>
<dbReference type="SUPFAM" id="SSF48498">
    <property type="entry name" value="Tetracyclin repressor-like, C-terminal domain"/>
    <property type="match status" value="1"/>
</dbReference>
<dbReference type="Gene3D" id="1.10.357.10">
    <property type="entry name" value="Tetracycline Repressor, domain 2"/>
    <property type="match status" value="1"/>
</dbReference>
<feature type="compositionally biased region" description="Basic and acidic residues" evidence="5">
    <location>
        <begin position="12"/>
        <end position="24"/>
    </location>
</feature>